<keyword evidence="2" id="KW-0812">Transmembrane</keyword>
<feature type="transmembrane region" description="Helical" evidence="2">
    <location>
        <begin position="292"/>
        <end position="313"/>
    </location>
</feature>
<geneLocation type="plasmid" evidence="3">
    <name>1</name>
</geneLocation>
<accession>A0A679JMC3</accession>
<feature type="transmembrane region" description="Helical" evidence="2">
    <location>
        <begin position="361"/>
        <end position="381"/>
    </location>
</feature>
<sequence length="450" mass="48937">MARITFDQLTLLYRHIAFDQNGEQGSLSIATSEVRDVIQLIEYDQAAAADADIVVLDDVDALQVGQAVSVRVGPPRTALGYLVRDFNGLLDTPEARIKEPRAYFVIEGGITPDINPCPERLATYRKVLEFTNLVGEAAAYVDQSKRELIFIKDGKFSVPMAYTDADLDRVIVFDADAILKACADEIHRDQKLAILAEAVIGICASQPVASRFRHLIANLGAVNEEVRNGYQLFASSFSYSKIRNEIEAARIDYLNKIHKTIIDIQTQLLGIPVATVIVASQLKVTSACGVEFWTNFAVVVGAWIFVVLLAIAIGNQWATLASISDDIARQKAKFQRDFAALSDQFDTIFLTLGRRILWQRIFLGFVGALAIVGAGVATFVANRVTNVPYMTCWLGDVSASAPTPVQPAVTPVAPDNTPANASMPKHSPSPDTAPATPAQPRVSPESQAHP</sequence>
<gene>
    <name evidence="3" type="ORF">MBLL_00778</name>
</gene>
<keyword evidence="2" id="KW-0472">Membrane</keyword>
<feature type="compositionally biased region" description="Low complexity" evidence="1">
    <location>
        <begin position="429"/>
        <end position="440"/>
    </location>
</feature>
<evidence type="ECO:0000256" key="2">
    <source>
        <dbReference type="SAM" id="Phobius"/>
    </source>
</evidence>
<dbReference type="RefSeq" id="WP_339159379.1">
    <property type="nucleotide sequence ID" value="NZ_LR743510.1"/>
</dbReference>
<evidence type="ECO:0000256" key="1">
    <source>
        <dbReference type="SAM" id="MobiDB-lite"/>
    </source>
</evidence>
<dbReference type="EMBL" id="LR743510">
    <property type="protein sequence ID" value="CAA2137687.1"/>
    <property type="molecule type" value="Genomic_DNA"/>
</dbReference>
<protein>
    <submittedName>
        <fullName evidence="3">Uncharacterized protein</fullName>
    </submittedName>
</protein>
<dbReference type="AlphaFoldDB" id="A0A679JMC3"/>
<name>A0A679JMC3_9HYPH</name>
<reference evidence="3" key="1">
    <citation type="submission" date="2019-12" db="EMBL/GenBank/DDBJ databases">
        <authorList>
            <person name="Cremers G."/>
        </authorList>
    </citation>
    <scope>NUCLEOTIDE SEQUENCE</scope>
    <source>
        <strain evidence="3">Mbul2</strain>
        <plasmid evidence="3">1</plasmid>
    </source>
</reference>
<proteinExistence type="predicted"/>
<keyword evidence="2" id="KW-1133">Transmembrane helix</keyword>
<feature type="region of interest" description="Disordered" evidence="1">
    <location>
        <begin position="406"/>
        <end position="450"/>
    </location>
</feature>
<keyword evidence="3" id="KW-0614">Plasmid</keyword>
<organism evidence="3">
    <name type="scientific">Methylobacterium bullatum</name>
    <dbReference type="NCBI Taxonomy" id="570505"/>
    <lineage>
        <taxon>Bacteria</taxon>
        <taxon>Pseudomonadati</taxon>
        <taxon>Pseudomonadota</taxon>
        <taxon>Alphaproteobacteria</taxon>
        <taxon>Hyphomicrobiales</taxon>
        <taxon>Methylobacteriaceae</taxon>
        <taxon>Methylobacterium</taxon>
    </lineage>
</organism>
<evidence type="ECO:0000313" key="3">
    <source>
        <dbReference type="EMBL" id="CAA2137687.1"/>
    </source>
</evidence>